<reference evidence="3" key="1">
    <citation type="journal article" date="2019" name="Int. J. Syst. Evol. Microbiol.">
        <title>The Global Catalogue of Microorganisms (GCM) 10K type strain sequencing project: providing services to taxonomists for standard genome sequencing and annotation.</title>
        <authorList>
            <consortium name="The Broad Institute Genomics Platform"/>
            <consortium name="The Broad Institute Genome Sequencing Center for Infectious Disease"/>
            <person name="Wu L."/>
            <person name="Ma J."/>
        </authorList>
    </citation>
    <scope>NUCLEOTIDE SEQUENCE [LARGE SCALE GENOMIC DNA]</scope>
    <source>
        <strain evidence="3">KCTC 42107</strain>
    </source>
</reference>
<dbReference type="EMBL" id="JBHUMD010000010">
    <property type="protein sequence ID" value="MFD2602073.1"/>
    <property type="molecule type" value="Genomic_DNA"/>
</dbReference>
<gene>
    <name evidence="2" type="ORF">ACFSR3_08390</name>
</gene>
<dbReference type="SUPFAM" id="SSF74853">
    <property type="entry name" value="Lamin A/C globular tail domain"/>
    <property type="match status" value="1"/>
</dbReference>
<evidence type="ECO:0000313" key="3">
    <source>
        <dbReference type="Proteomes" id="UP001597480"/>
    </source>
</evidence>
<comment type="caution">
    <text evidence="2">The sequence shown here is derived from an EMBL/GenBank/DDBJ whole genome shotgun (WGS) entry which is preliminary data.</text>
</comment>
<dbReference type="SUPFAM" id="SSF81296">
    <property type="entry name" value="E set domains"/>
    <property type="match status" value="1"/>
</dbReference>
<protein>
    <submittedName>
        <fullName evidence="2">Beta strand repeat-containing protein</fullName>
    </submittedName>
</protein>
<dbReference type="InterPro" id="IPR036415">
    <property type="entry name" value="Lamin_tail_dom_sf"/>
</dbReference>
<dbReference type="Gene3D" id="2.60.40.10">
    <property type="entry name" value="Immunoglobulins"/>
    <property type="match status" value="2"/>
</dbReference>
<evidence type="ECO:0000259" key="1">
    <source>
        <dbReference type="PROSITE" id="PS51841"/>
    </source>
</evidence>
<proteinExistence type="predicted"/>
<name>A0ABW5NTL6_9FLAO</name>
<keyword evidence="3" id="KW-1185">Reference proteome</keyword>
<accession>A0ABW5NTL6</accession>
<dbReference type="InterPro" id="IPR001322">
    <property type="entry name" value="Lamin_tail_dom"/>
</dbReference>
<dbReference type="Proteomes" id="UP001597480">
    <property type="component" value="Unassembled WGS sequence"/>
</dbReference>
<feature type="domain" description="LTD" evidence="1">
    <location>
        <begin position="265"/>
        <end position="389"/>
    </location>
</feature>
<dbReference type="PROSITE" id="PS51841">
    <property type="entry name" value="LTD"/>
    <property type="match status" value="1"/>
</dbReference>
<evidence type="ECO:0000313" key="2">
    <source>
        <dbReference type="EMBL" id="MFD2602073.1"/>
    </source>
</evidence>
<dbReference type="RefSeq" id="WP_379820571.1">
    <property type="nucleotide sequence ID" value="NZ_JBHUMD010000010.1"/>
</dbReference>
<sequence>MLNTYFTGRKITILNILLLLLIGYHSHAQVYYHNFGTSAISTHPYTVAPPIIDSHLSGSSWANSVGSWTSNPGAGATTAITMLTAPGINTITLTFNVAGSYQLEVTSFDFWRQRSSIGPTTWALSINGTNVGNGTTPTVGAPVGVTNVSTPITGLTGTVTVTLTLTGATGGNFRLDDFTLNGVVTSNCTAAVISSFLPVSGPVNTIVTINGTGFTNATAVKFNGVNATSFTVISDTTIKATVPATATTGVITITANGCDGSSTGSFNVLTPSCTNNFSEIFISELYDQESGNGGMIEIYNPTSASIDLSSYVLQRYGNISDATPTSGYILTLSGILAPGATHLIASAAPNPAICAAPTANQTMGNGFNGNDKFELLKNGVVIDRVDVPFTGPGYTLIRKPNAIAPVPVYNVNDWNNTQHPNDVPGVPNTFCQNLGVHTITPTPIPTITHPASATVCENGSTTYTVAVNPSTGFTYQWKVLNSAGIWTNITNNTNYSGATTNSLTVTQIPLSFNTNQYYCEITSSACVLVSNAAQLVVNPAPPVATATTTQPTCTTATGSITITAPTGTGLTYSINGTTFQPGLTFNNLAPGSYIITVRNSNNCTSVSLPIVINSDPGAPAVANTTVIQPDCTTTTGTIVVNTPTGTGITYSIDGTTFQAGTTFANLTPGNYTVTVNSGGCTSVTSPITINTAPATPAIANTTVTQPTCITPTGTIVVNTPTGTGLTYSINGTTFQAGTTFANLTPGSYTITVNSGGCTSVTTPITINTVPSAPAVANTTVTQPDCTTPTGTIAVNSPTGTGITYSIDGTTFQAGTTFANLTPGNYSITVNSGGCTSVTSPITINTAPATPAIANTTVTQPTCTTPTGTIVVNTPTGTGLTYSINGTTFQAGTTFANLTPGSYTITVNSGGCTSVTTPITINTVPSAPSVANTTVTQPDCSTATGTIVVNSPLGTGITYSIDGTTFQAGTTFANLIPGNYTVTVNSAGCTSVTSPIIINSAPITPAIADTTVTQPTCTTPTGTIVINSPTGTGLTYSIDGANFQNGTSFTNLAPGSYSVIVMNASGCTSATSPIVINTAPAIPSVANTNVIQPNCTTPTGSITVNSPVGTGLTYSIDGATFQANPSFVNLIPGTYNITVQNTIGCTSVTNPITINTAPTTPAVATVTTNQPTCTTNTGTVTVSTPTGAGITYSINGTVFQSSPVFNGLPTGTYHITVQNAAGCTSVTPDIIINPAPPVPAVASVTVTQPTCTVTTGTITINTPIGTGIAYSIDGTNFQSSTTFSNLAPGNYQIITQNTSGCTSQTGNITVNPVPAPPAIANVTVVQPKCTAATGSITINSPLGTGLTYSINGIDYVTNPVFNNVLPGTYNITVRANPDCTSLLTGVVVNNPPGGLPPIAQPTPVELCDPNNDGFEYFDLTNTIQAIQNALSDVIVTIHETPQDAEFNVNPVPNTNQYLNLNYAGQTLYIRISSNTTDCYDIVTVQLIVNPTPIATAPADYEL</sequence>
<organism evidence="2 3">
    <name type="scientific">Flavobacterium suzhouense</name>
    <dbReference type="NCBI Taxonomy" id="1529638"/>
    <lineage>
        <taxon>Bacteria</taxon>
        <taxon>Pseudomonadati</taxon>
        <taxon>Bacteroidota</taxon>
        <taxon>Flavobacteriia</taxon>
        <taxon>Flavobacteriales</taxon>
        <taxon>Flavobacteriaceae</taxon>
        <taxon>Flavobacterium</taxon>
    </lineage>
</organism>
<feature type="non-terminal residue" evidence="2">
    <location>
        <position position="1501"/>
    </location>
</feature>
<dbReference type="InterPro" id="IPR013783">
    <property type="entry name" value="Ig-like_fold"/>
</dbReference>
<dbReference type="InterPro" id="IPR014756">
    <property type="entry name" value="Ig_E-set"/>
</dbReference>
<dbReference type="Pfam" id="PF00932">
    <property type="entry name" value="LTD"/>
    <property type="match status" value="1"/>
</dbReference>